<dbReference type="AlphaFoldDB" id="A0A0N4ZWP1"/>
<dbReference type="PROSITE" id="PS00941">
    <property type="entry name" value="CARBOXYLESTERASE_B_2"/>
    <property type="match status" value="1"/>
</dbReference>
<dbReference type="InterPro" id="IPR029058">
    <property type="entry name" value="AB_hydrolase_fold"/>
</dbReference>
<evidence type="ECO:0000313" key="6">
    <source>
        <dbReference type="Proteomes" id="UP000038045"/>
    </source>
</evidence>
<proteinExistence type="inferred from homology"/>
<keyword evidence="6" id="KW-1185">Reference proteome</keyword>
<dbReference type="ESTHER" id="parti-a0a0n4zwp1">
    <property type="family name" value="Carb_B_Nematoda"/>
</dbReference>
<keyword evidence="3 4" id="KW-0378">Hydrolase</keyword>
<dbReference type="PANTHER" id="PTHR44590:SF3">
    <property type="entry name" value="CARBOXYLESTERASE TYPE B DOMAIN-CONTAINING PROTEIN"/>
    <property type="match status" value="1"/>
</dbReference>
<evidence type="ECO:0000256" key="4">
    <source>
        <dbReference type="RuleBase" id="RU361235"/>
    </source>
</evidence>
<accession>A0A0N4ZWP1</accession>
<feature type="domain" description="Carboxylesterase type B" evidence="5">
    <location>
        <begin position="18"/>
        <end position="567"/>
    </location>
</feature>
<dbReference type="STRING" id="131310.A0A0N4ZWP1"/>
<protein>
    <recommendedName>
        <fullName evidence="4">Carboxylic ester hydrolase</fullName>
        <ecNumber evidence="4">3.1.1.-</ecNumber>
    </recommendedName>
</protein>
<name>A0A0N4ZWP1_PARTI</name>
<evidence type="ECO:0000256" key="3">
    <source>
        <dbReference type="ARBA" id="ARBA00022801"/>
    </source>
</evidence>
<dbReference type="GO" id="GO:0052689">
    <property type="term" value="F:carboxylic ester hydrolase activity"/>
    <property type="evidence" value="ECO:0007669"/>
    <property type="project" value="UniProtKB-KW"/>
</dbReference>
<organism evidence="6 7">
    <name type="scientific">Parastrongyloides trichosuri</name>
    <name type="common">Possum-specific nematode worm</name>
    <dbReference type="NCBI Taxonomy" id="131310"/>
    <lineage>
        <taxon>Eukaryota</taxon>
        <taxon>Metazoa</taxon>
        <taxon>Ecdysozoa</taxon>
        <taxon>Nematoda</taxon>
        <taxon>Chromadorea</taxon>
        <taxon>Rhabditida</taxon>
        <taxon>Tylenchina</taxon>
        <taxon>Panagrolaimomorpha</taxon>
        <taxon>Strongyloidoidea</taxon>
        <taxon>Strongyloididae</taxon>
        <taxon>Parastrongyloides</taxon>
    </lineage>
</organism>
<evidence type="ECO:0000259" key="5">
    <source>
        <dbReference type="Pfam" id="PF00135"/>
    </source>
</evidence>
<dbReference type="InterPro" id="IPR019819">
    <property type="entry name" value="Carboxylesterase_B_CS"/>
</dbReference>
<dbReference type="SUPFAM" id="SSF53474">
    <property type="entry name" value="alpha/beta-Hydrolases"/>
    <property type="match status" value="1"/>
</dbReference>
<dbReference type="Proteomes" id="UP000038045">
    <property type="component" value="Unplaced"/>
</dbReference>
<dbReference type="WBParaSite" id="PTRK_0001310700.1">
    <property type="protein sequence ID" value="PTRK_0001310700.1"/>
    <property type="gene ID" value="PTRK_0001310700"/>
</dbReference>
<reference evidence="7" key="1">
    <citation type="submission" date="2017-02" db="UniProtKB">
        <authorList>
            <consortium name="WormBaseParasite"/>
        </authorList>
    </citation>
    <scope>IDENTIFICATION</scope>
</reference>
<evidence type="ECO:0000313" key="7">
    <source>
        <dbReference type="WBParaSite" id="PTRK_0001310700.1"/>
    </source>
</evidence>
<comment type="similarity">
    <text evidence="1 4">Belongs to the type-B carboxylesterase/lipase family.</text>
</comment>
<evidence type="ECO:0000256" key="2">
    <source>
        <dbReference type="ARBA" id="ARBA00022487"/>
    </source>
</evidence>
<keyword evidence="2" id="KW-0719">Serine esterase</keyword>
<dbReference type="Gene3D" id="3.40.50.1820">
    <property type="entry name" value="alpha/beta hydrolase"/>
    <property type="match status" value="1"/>
</dbReference>
<dbReference type="EC" id="3.1.1.-" evidence="4"/>
<sequence length="610" mass="70188">MGCEASHHSFDQNKNVLRKTKYGVISGKYYVTSDGFVSNIFLGIPYAEPPINENRFKKPKEIQSWVGTYKAHDFQSRCIQQDSLLQKFHYYNSKKSEDCLYLNIFTPNFELSKTIEKKNIVFPVLFLIHNGEYTSGSANQFDYKDVVDYLIRYNIIVVTMNYRIGLLGHFYTGDGSCQSNIALWDLYAALKWVKENINVFGGDDNNITVGGYSTGAIYADLLSLSPVSRNLFHKIIIMSGSATLSWSINNNNMLIEYCRNKAIELGFKKSNHNIENIWTAEDNIDMMEYLRNLPSDKFAIVNSKPGNYVLNNLHVLGPIIDGEFLTKTISQLRNEAPQKPVILGCGQNEGIFISLITGIYNPDTLMDYATKGFKKYCASKGTDFSYDQAKEMIFGKISDSLKEDKDAYTKQILKSVGNFAVLSYIIEYCIQRKESNKIFNQNINEKSSYSERDNTSDTPVYIYRFDHFKPANSYVKFKLYRYFGISNEMDFMIGYNKHSFGRKTIDNSIIKRMFTTWMTNFIKYGNPNDNTDSIWCSAYWEPAIINSEMMNLKFLKIKVKPKMGDKLCDENFLKKAKIFNLLRNIPSSQSFHNHCTISICDSIIETTYDD</sequence>
<dbReference type="InterPro" id="IPR019826">
    <property type="entry name" value="Carboxylesterase_B_AS"/>
</dbReference>
<dbReference type="InterPro" id="IPR002018">
    <property type="entry name" value="CarbesteraseB"/>
</dbReference>
<dbReference type="Pfam" id="PF00135">
    <property type="entry name" value="COesterase"/>
    <property type="match status" value="1"/>
</dbReference>
<evidence type="ECO:0000256" key="1">
    <source>
        <dbReference type="ARBA" id="ARBA00005964"/>
    </source>
</evidence>
<dbReference type="PROSITE" id="PS00122">
    <property type="entry name" value="CARBOXYLESTERASE_B_1"/>
    <property type="match status" value="1"/>
</dbReference>
<dbReference type="PANTHER" id="PTHR44590">
    <property type="entry name" value="CARBOXYLIC ESTER HYDROLASE-RELATED"/>
    <property type="match status" value="1"/>
</dbReference>